<keyword evidence="2" id="KW-1185">Reference proteome</keyword>
<sequence>MPRISEEELISYLLRLIDVGQDCPLLSRNAHGSLHLNENFTLFDGRSERPVATHVRPFIRCYQQVNELSDLIKSTGTVSVLSQVMHEYLIRYLSEHCTDVASLYGRKDLSLYTLPSSTRNFRIVISVLHNLSLPLLRKHQSEFEKIDDFLENFLNFALIMETKSKLEAYTIGRVQEVFIPTMLQYFDHIFQYGTVEHIFNEEFKFYTDEKNRSTLQVRQVRCRLWSESLIRYILSGARSAWRIRLAAGDSIELKKFSLWFEEAVGPNYFQRIHFMRENVLLWSLEIAAEKCAKESASLLFKMVTNDSSLKEILEECQKIYSGCAVREFMTELFQLKSSMCMNDIVQSFYNTLKLWGFSSSSCQRWTLTCDEDSVNIRPKIPLPITYIIDEEVITAMMDCLHFSLKLDHAADILANIIIQRKLPAKLFAKRRKFCYLVDYLAQPISMLSELLHTHLNALFARKIPLVLSSRSVEEAHGVMLSLKMHLSNLVSRKSGRLLIHSAIDKLCSIAEELSNRFLEGFGDDFSLDDLIVIVKKERKLLLGMSRSMEGTVFSCINVLLS</sequence>
<dbReference type="Proteomes" id="UP001608902">
    <property type="component" value="Unassembled WGS sequence"/>
</dbReference>
<name>A0ABD6E9J6_9BILA</name>
<evidence type="ECO:0000313" key="2">
    <source>
        <dbReference type="Proteomes" id="UP001608902"/>
    </source>
</evidence>
<dbReference type="EMBL" id="JBGFUD010001171">
    <property type="protein sequence ID" value="MFH4975871.1"/>
    <property type="molecule type" value="Genomic_DNA"/>
</dbReference>
<comment type="caution">
    <text evidence="1">The sequence shown here is derived from an EMBL/GenBank/DDBJ whole genome shotgun (WGS) entry which is preliminary data.</text>
</comment>
<accession>A0ABD6E9J6</accession>
<proteinExistence type="predicted"/>
<dbReference type="AlphaFoldDB" id="A0ABD6E9J6"/>
<evidence type="ECO:0008006" key="3">
    <source>
        <dbReference type="Google" id="ProtNLM"/>
    </source>
</evidence>
<protein>
    <recommendedName>
        <fullName evidence="3">Spindle pole body component</fullName>
    </recommendedName>
</protein>
<gene>
    <name evidence="1" type="ORF">AB6A40_002580</name>
</gene>
<organism evidence="1 2">
    <name type="scientific">Gnathostoma spinigerum</name>
    <dbReference type="NCBI Taxonomy" id="75299"/>
    <lineage>
        <taxon>Eukaryota</taxon>
        <taxon>Metazoa</taxon>
        <taxon>Ecdysozoa</taxon>
        <taxon>Nematoda</taxon>
        <taxon>Chromadorea</taxon>
        <taxon>Rhabditida</taxon>
        <taxon>Spirurina</taxon>
        <taxon>Gnathostomatomorpha</taxon>
        <taxon>Gnathostomatoidea</taxon>
        <taxon>Gnathostomatidae</taxon>
        <taxon>Gnathostoma</taxon>
    </lineage>
</organism>
<reference evidence="1 2" key="1">
    <citation type="submission" date="2024-08" db="EMBL/GenBank/DDBJ databases">
        <title>Gnathostoma spinigerum genome.</title>
        <authorList>
            <person name="Gonzalez-Bertolin B."/>
            <person name="Monzon S."/>
            <person name="Zaballos A."/>
            <person name="Jimenez P."/>
            <person name="Dekumyoy P."/>
            <person name="Varona S."/>
            <person name="Cuesta I."/>
            <person name="Sumanam S."/>
            <person name="Adisakwattana P."/>
            <person name="Gasser R.B."/>
            <person name="Hernandez-Gonzalez A."/>
            <person name="Young N.D."/>
            <person name="Perteguer M.J."/>
        </authorList>
    </citation>
    <scope>NUCLEOTIDE SEQUENCE [LARGE SCALE GENOMIC DNA]</scope>
    <source>
        <strain evidence="1">AL3</strain>
        <tissue evidence="1">Liver</tissue>
    </source>
</reference>
<evidence type="ECO:0000313" key="1">
    <source>
        <dbReference type="EMBL" id="MFH4975871.1"/>
    </source>
</evidence>